<evidence type="ECO:0000256" key="3">
    <source>
        <dbReference type="ARBA" id="ARBA00023163"/>
    </source>
</evidence>
<keyword evidence="6" id="KW-1185">Reference proteome</keyword>
<evidence type="ECO:0000256" key="2">
    <source>
        <dbReference type="ARBA" id="ARBA00023125"/>
    </source>
</evidence>
<dbReference type="InterPro" id="IPR016032">
    <property type="entry name" value="Sig_transdc_resp-reg_C-effctor"/>
</dbReference>
<evidence type="ECO:0000313" key="6">
    <source>
        <dbReference type="Proteomes" id="UP000316612"/>
    </source>
</evidence>
<name>A0A4Y4DQR0_GLUUR</name>
<evidence type="ECO:0000259" key="4">
    <source>
        <dbReference type="PROSITE" id="PS50043"/>
    </source>
</evidence>
<sequence length="511" mass="57137">MGLAVNLVDILQNHIANKHYELLIDFAIENFTELFNNYRVQFASRIGELPADVQSSHPELAILAAAAHSMLEPYRPIDLVQTQHSLQRISDAAKTSEDPFTQFRVAGLRLGALRILMLVDQAAEAARLWEEVVDSLPPNVILSKKKMFFVFAVQCVAAYTHGGYFNDAIRAAQRLNQDDNQLRHLHVRSLVSLSYALNGDVNSARKLTNSFDDGRLPEAWDSAYNAIGYHLARALISVEDARPHDALARLDELDRFFHVVDHWAFILIVRARALIYLGTPAVAADEIHKLMLQSAGRRAGKSTFDLLYAAYLDLLQTAGLYQRVTRMKEYVQERLAAFQLAEARAVMNTDESQALTLTREILDSDASLRHHAESLLVQAIAFQRLDLPDLAEDAAEKLAASVERNGIPSVLTYAPRPEVLFLLQRRAPQLVELVKDFPYGPDDSIRSKVILTETQLRILAQLVSHASVPKLAESMFISPNTAKTHLRNIYLKLGVNNRADAVQAALRLGLI</sequence>
<keyword evidence="1" id="KW-0805">Transcription regulation</keyword>
<dbReference type="PANTHER" id="PTHR44688:SF16">
    <property type="entry name" value="DNA-BINDING TRANSCRIPTIONAL ACTIVATOR DEVR_DOSR"/>
    <property type="match status" value="1"/>
</dbReference>
<keyword evidence="2" id="KW-0238">DNA-binding</keyword>
<feature type="domain" description="HTH luxR-type" evidence="4">
    <location>
        <begin position="444"/>
        <end position="509"/>
    </location>
</feature>
<dbReference type="SMART" id="SM00421">
    <property type="entry name" value="HTH_LUXR"/>
    <property type="match status" value="1"/>
</dbReference>
<dbReference type="PROSITE" id="PS50043">
    <property type="entry name" value="HTH_LUXR_2"/>
    <property type="match status" value="1"/>
</dbReference>
<dbReference type="GO" id="GO:0006355">
    <property type="term" value="P:regulation of DNA-templated transcription"/>
    <property type="evidence" value="ECO:0007669"/>
    <property type="project" value="InterPro"/>
</dbReference>
<dbReference type="Gene3D" id="1.10.10.10">
    <property type="entry name" value="Winged helix-like DNA-binding domain superfamily/Winged helix DNA-binding domain"/>
    <property type="match status" value="1"/>
</dbReference>
<reference evidence="5 6" key="1">
    <citation type="submission" date="2019-06" db="EMBL/GenBank/DDBJ databases">
        <title>Whole genome shotgun sequence of Glutamicibacter uratoxydans NBRC 15515.</title>
        <authorList>
            <person name="Hosoyama A."/>
            <person name="Uohara A."/>
            <person name="Ohji S."/>
            <person name="Ichikawa N."/>
        </authorList>
    </citation>
    <scope>NUCLEOTIDE SEQUENCE [LARGE SCALE GENOMIC DNA]</scope>
    <source>
        <strain evidence="5 6">NBRC 15515</strain>
    </source>
</reference>
<proteinExistence type="predicted"/>
<protein>
    <recommendedName>
        <fullName evidence="4">HTH luxR-type domain-containing protein</fullName>
    </recommendedName>
</protein>
<evidence type="ECO:0000313" key="5">
    <source>
        <dbReference type="EMBL" id="GED07689.1"/>
    </source>
</evidence>
<dbReference type="PANTHER" id="PTHR44688">
    <property type="entry name" value="DNA-BINDING TRANSCRIPTIONAL ACTIVATOR DEVR_DOSR"/>
    <property type="match status" value="1"/>
</dbReference>
<dbReference type="Proteomes" id="UP000316612">
    <property type="component" value="Unassembled WGS sequence"/>
</dbReference>
<keyword evidence="3" id="KW-0804">Transcription</keyword>
<dbReference type="InterPro" id="IPR000792">
    <property type="entry name" value="Tscrpt_reg_LuxR_C"/>
</dbReference>
<dbReference type="InterPro" id="IPR036388">
    <property type="entry name" value="WH-like_DNA-bd_sf"/>
</dbReference>
<dbReference type="CDD" id="cd06170">
    <property type="entry name" value="LuxR_C_like"/>
    <property type="match status" value="1"/>
</dbReference>
<gene>
    <name evidence="5" type="ORF">AUR04nite_32210</name>
</gene>
<dbReference type="AlphaFoldDB" id="A0A4Y4DQR0"/>
<dbReference type="GO" id="GO:0003677">
    <property type="term" value="F:DNA binding"/>
    <property type="evidence" value="ECO:0007669"/>
    <property type="project" value="UniProtKB-KW"/>
</dbReference>
<dbReference type="EMBL" id="BJNY01000024">
    <property type="protein sequence ID" value="GED07689.1"/>
    <property type="molecule type" value="Genomic_DNA"/>
</dbReference>
<organism evidence="5 6">
    <name type="scientific">Glutamicibacter uratoxydans</name>
    <name type="common">Arthrobacter uratoxydans</name>
    <dbReference type="NCBI Taxonomy" id="43667"/>
    <lineage>
        <taxon>Bacteria</taxon>
        <taxon>Bacillati</taxon>
        <taxon>Actinomycetota</taxon>
        <taxon>Actinomycetes</taxon>
        <taxon>Micrococcales</taxon>
        <taxon>Micrococcaceae</taxon>
        <taxon>Glutamicibacter</taxon>
    </lineage>
</organism>
<evidence type="ECO:0000256" key="1">
    <source>
        <dbReference type="ARBA" id="ARBA00023015"/>
    </source>
</evidence>
<dbReference type="Pfam" id="PF00196">
    <property type="entry name" value="GerE"/>
    <property type="match status" value="1"/>
</dbReference>
<dbReference type="SUPFAM" id="SSF46894">
    <property type="entry name" value="C-terminal effector domain of the bipartite response regulators"/>
    <property type="match status" value="1"/>
</dbReference>
<accession>A0A4Y4DQR0</accession>
<comment type="caution">
    <text evidence="5">The sequence shown here is derived from an EMBL/GenBank/DDBJ whole genome shotgun (WGS) entry which is preliminary data.</text>
</comment>